<comment type="caution">
    <text evidence="2">The sequence shown here is derived from an EMBL/GenBank/DDBJ whole genome shotgun (WGS) entry which is preliminary data.</text>
</comment>
<protein>
    <submittedName>
        <fullName evidence="2">Uncharacterized protein</fullName>
    </submittedName>
</protein>
<organism evidence="2 3">
    <name type="scientific">Aldrovandia affinis</name>
    <dbReference type="NCBI Taxonomy" id="143900"/>
    <lineage>
        <taxon>Eukaryota</taxon>
        <taxon>Metazoa</taxon>
        <taxon>Chordata</taxon>
        <taxon>Craniata</taxon>
        <taxon>Vertebrata</taxon>
        <taxon>Euteleostomi</taxon>
        <taxon>Actinopterygii</taxon>
        <taxon>Neopterygii</taxon>
        <taxon>Teleostei</taxon>
        <taxon>Notacanthiformes</taxon>
        <taxon>Halosauridae</taxon>
        <taxon>Aldrovandia</taxon>
    </lineage>
</organism>
<sequence length="116" mass="12784">MADRRRAVCTELRSLAVPLPSLRTGTELWYFAGSFSDSDIYQSSVPPAHCCVPCQGLRKGTGTHRPLPQTCPQRSATTRRTDGTTTVRRPMGEPPPMPARHLMPHESQALGDPDTR</sequence>
<feature type="compositionally biased region" description="Low complexity" evidence="1">
    <location>
        <begin position="74"/>
        <end position="89"/>
    </location>
</feature>
<reference evidence="2" key="1">
    <citation type="journal article" date="2023" name="Science">
        <title>Genome structures resolve the early diversification of teleost fishes.</title>
        <authorList>
            <person name="Parey E."/>
            <person name="Louis A."/>
            <person name="Montfort J."/>
            <person name="Bouchez O."/>
            <person name="Roques C."/>
            <person name="Iampietro C."/>
            <person name="Lluch J."/>
            <person name="Castinel A."/>
            <person name="Donnadieu C."/>
            <person name="Desvignes T."/>
            <person name="Floi Bucao C."/>
            <person name="Jouanno E."/>
            <person name="Wen M."/>
            <person name="Mejri S."/>
            <person name="Dirks R."/>
            <person name="Jansen H."/>
            <person name="Henkel C."/>
            <person name="Chen W.J."/>
            <person name="Zahm M."/>
            <person name="Cabau C."/>
            <person name="Klopp C."/>
            <person name="Thompson A.W."/>
            <person name="Robinson-Rechavi M."/>
            <person name="Braasch I."/>
            <person name="Lecointre G."/>
            <person name="Bobe J."/>
            <person name="Postlethwait J.H."/>
            <person name="Berthelot C."/>
            <person name="Roest Crollius H."/>
            <person name="Guiguen Y."/>
        </authorList>
    </citation>
    <scope>NUCLEOTIDE SEQUENCE</scope>
    <source>
        <strain evidence="2">NC1722</strain>
    </source>
</reference>
<evidence type="ECO:0000256" key="1">
    <source>
        <dbReference type="SAM" id="MobiDB-lite"/>
    </source>
</evidence>
<keyword evidence="3" id="KW-1185">Reference proteome</keyword>
<evidence type="ECO:0000313" key="3">
    <source>
        <dbReference type="Proteomes" id="UP001221898"/>
    </source>
</evidence>
<dbReference type="AlphaFoldDB" id="A0AAD7WYP9"/>
<evidence type="ECO:0000313" key="2">
    <source>
        <dbReference type="EMBL" id="KAJ8414611.1"/>
    </source>
</evidence>
<name>A0AAD7WYP9_9TELE</name>
<dbReference type="EMBL" id="JAINUG010000012">
    <property type="protein sequence ID" value="KAJ8414611.1"/>
    <property type="molecule type" value="Genomic_DNA"/>
</dbReference>
<accession>A0AAD7WYP9</accession>
<feature type="region of interest" description="Disordered" evidence="1">
    <location>
        <begin position="59"/>
        <end position="116"/>
    </location>
</feature>
<proteinExistence type="predicted"/>
<dbReference type="Proteomes" id="UP001221898">
    <property type="component" value="Unassembled WGS sequence"/>
</dbReference>
<gene>
    <name evidence="2" type="ORF">AAFF_G00038130</name>
</gene>